<feature type="transmembrane region" description="Helical" evidence="2">
    <location>
        <begin position="6"/>
        <end position="39"/>
    </location>
</feature>
<dbReference type="GeneID" id="39846270"/>
<evidence type="ECO:0000256" key="2">
    <source>
        <dbReference type="SAM" id="Phobius"/>
    </source>
</evidence>
<keyword evidence="2" id="KW-0472">Membrane</keyword>
<feature type="compositionally biased region" description="Basic and acidic residues" evidence="1">
    <location>
        <begin position="91"/>
        <end position="104"/>
    </location>
</feature>
<evidence type="ECO:0000313" key="3">
    <source>
        <dbReference type="EMBL" id="QCC49765.1"/>
    </source>
</evidence>
<feature type="region of interest" description="Disordered" evidence="1">
    <location>
        <begin position="84"/>
        <end position="104"/>
    </location>
</feature>
<keyword evidence="2" id="KW-1133">Transmembrane helix</keyword>
<keyword evidence="2" id="KW-0812">Transmembrane</keyword>
<evidence type="ECO:0000256" key="1">
    <source>
        <dbReference type="SAM" id="MobiDB-lite"/>
    </source>
</evidence>
<organism evidence="3 4">
    <name type="scientific">Halapricum salinum</name>
    <dbReference type="NCBI Taxonomy" id="1457250"/>
    <lineage>
        <taxon>Archaea</taxon>
        <taxon>Methanobacteriati</taxon>
        <taxon>Methanobacteriota</taxon>
        <taxon>Stenosarchaea group</taxon>
        <taxon>Halobacteria</taxon>
        <taxon>Halobacteriales</taxon>
        <taxon>Haloarculaceae</taxon>
        <taxon>Halapricum</taxon>
    </lineage>
</organism>
<accession>A0A4D6H820</accession>
<keyword evidence="4" id="KW-1185">Reference proteome</keyword>
<dbReference type="OrthoDB" id="275347at2157"/>
<dbReference type="Proteomes" id="UP000296706">
    <property type="component" value="Chromosome"/>
</dbReference>
<name>A0A4D6H820_9EURY</name>
<dbReference type="EMBL" id="CP031310">
    <property type="protein sequence ID" value="QCC49765.1"/>
    <property type="molecule type" value="Genomic_DNA"/>
</dbReference>
<dbReference type="KEGG" id="hsn:DV733_00330"/>
<gene>
    <name evidence="3" type="ORF">DV733_00330</name>
</gene>
<dbReference type="RefSeq" id="WP_049993211.1">
    <property type="nucleotide sequence ID" value="NZ_CP031310.1"/>
</dbReference>
<protein>
    <submittedName>
        <fullName evidence="3">Uncharacterized protein</fullName>
    </submittedName>
</protein>
<dbReference type="AlphaFoldDB" id="A0A4D6H820"/>
<reference evidence="3 4" key="1">
    <citation type="journal article" date="2019" name="Nat. Commun.">
        <title>A new type of DNA phosphorothioation-based antiviral system in archaea.</title>
        <authorList>
            <person name="Xiong L."/>
            <person name="Liu S."/>
            <person name="Chen S."/>
            <person name="Xiao Y."/>
            <person name="Zhu B."/>
            <person name="Gao Y."/>
            <person name="Zhang Y."/>
            <person name="Chen B."/>
            <person name="Luo J."/>
            <person name="Deng Z."/>
            <person name="Chen X."/>
            <person name="Wang L."/>
            <person name="Chen S."/>
        </authorList>
    </citation>
    <scope>NUCLEOTIDE SEQUENCE [LARGE SCALE GENOMIC DNA]</scope>
    <source>
        <strain evidence="3 4">CBA1105</strain>
    </source>
</reference>
<sequence length="352" mass="39499">MKGEHFRYLIAVAAVIVGIVSAFIGASVIISLASLSIGAFSVASGKKARDKIQQKERIIEALITEKSELRTNLKQKRDRVDTLSSNLEQEAQQKQKIRAEKQKENQRLQNLKRVLRREGIDTSYLVDKYDNSLYAPVLVLTHFSSPNHNDEDGEEVISENLESLSAKTLHGATKIIPPRNFDQDISGRQELQEWFDEEVLSGNSDLAHRLEFLSVVDINQVFDRDNAEEDEVGYPANTVNELFDTDTVIPTEDLLDILARSDKISIESEIRQNIALLAVPNASKDQMNDIIESQKEIQDQLGNLTEIANTSPGRINSVLSEYDVDNADQLARAIQREANRLKGILDSQEMAN</sequence>
<evidence type="ECO:0000313" key="4">
    <source>
        <dbReference type="Proteomes" id="UP000296706"/>
    </source>
</evidence>
<proteinExistence type="predicted"/>